<dbReference type="Proteomes" id="UP000324222">
    <property type="component" value="Unassembled WGS sequence"/>
</dbReference>
<sequence length="227" mass="26503">MITTPMLNGSSHRDNHMPFFEPETLIVEYEETEEAGDQSQEGNKAAIKELKSCLETLESFYVFDKFLRTDEKVDRNFLRKIHNGIAKCQHPSCKGKKGFTYSTHTRSHLKQHYKNMHKDQLPQLSAAIEGLNKRSRAQSRESENSKKRQICLEESLWTKFNQERARQCYTRWFIETMTPLAVADHPSTRRMFYHVNPEFHPTSRRTLLLDYKTIPLMVEGAIAHVVG</sequence>
<keyword evidence="2" id="KW-1185">Reference proteome</keyword>
<evidence type="ECO:0000313" key="1">
    <source>
        <dbReference type="EMBL" id="MPC57408.1"/>
    </source>
</evidence>
<dbReference type="EMBL" id="VSRR010014762">
    <property type="protein sequence ID" value="MPC57408.1"/>
    <property type="molecule type" value="Genomic_DNA"/>
</dbReference>
<dbReference type="OrthoDB" id="6382074at2759"/>
<gene>
    <name evidence="1" type="ORF">E2C01_051387</name>
</gene>
<protein>
    <submittedName>
        <fullName evidence="1">Uncharacterized protein</fullName>
    </submittedName>
</protein>
<proteinExistence type="predicted"/>
<evidence type="ECO:0000313" key="2">
    <source>
        <dbReference type="Proteomes" id="UP000324222"/>
    </source>
</evidence>
<accession>A0A5B7GK68</accession>
<organism evidence="1 2">
    <name type="scientific">Portunus trituberculatus</name>
    <name type="common">Swimming crab</name>
    <name type="synonym">Neptunus trituberculatus</name>
    <dbReference type="NCBI Taxonomy" id="210409"/>
    <lineage>
        <taxon>Eukaryota</taxon>
        <taxon>Metazoa</taxon>
        <taxon>Ecdysozoa</taxon>
        <taxon>Arthropoda</taxon>
        <taxon>Crustacea</taxon>
        <taxon>Multicrustacea</taxon>
        <taxon>Malacostraca</taxon>
        <taxon>Eumalacostraca</taxon>
        <taxon>Eucarida</taxon>
        <taxon>Decapoda</taxon>
        <taxon>Pleocyemata</taxon>
        <taxon>Brachyura</taxon>
        <taxon>Eubrachyura</taxon>
        <taxon>Portunoidea</taxon>
        <taxon>Portunidae</taxon>
        <taxon>Portuninae</taxon>
        <taxon>Portunus</taxon>
    </lineage>
</organism>
<reference evidence="1 2" key="1">
    <citation type="submission" date="2019-05" db="EMBL/GenBank/DDBJ databases">
        <title>Another draft genome of Portunus trituberculatus and its Hox gene families provides insights of decapod evolution.</title>
        <authorList>
            <person name="Jeong J.-H."/>
            <person name="Song I."/>
            <person name="Kim S."/>
            <person name="Choi T."/>
            <person name="Kim D."/>
            <person name="Ryu S."/>
            <person name="Kim W."/>
        </authorList>
    </citation>
    <scope>NUCLEOTIDE SEQUENCE [LARGE SCALE GENOMIC DNA]</scope>
    <source>
        <tissue evidence="1">Muscle</tissue>
    </source>
</reference>
<dbReference type="AlphaFoldDB" id="A0A5B7GK68"/>
<comment type="caution">
    <text evidence="1">The sequence shown here is derived from an EMBL/GenBank/DDBJ whole genome shotgun (WGS) entry which is preliminary data.</text>
</comment>
<name>A0A5B7GK68_PORTR</name>